<feature type="compositionally biased region" description="Low complexity" evidence="6">
    <location>
        <begin position="490"/>
        <end position="511"/>
    </location>
</feature>
<feature type="transmembrane region" description="Helical" evidence="7">
    <location>
        <begin position="320"/>
        <end position="343"/>
    </location>
</feature>
<feature type="transmembrane region" description="Helical" evidence="7">
    <location>
        <begin position="60"/>
        <end position="78"/>
    </location>
</feature>
<dbReference type="InterPro" id="IPR020846">
    <property type="entry name" value="MFS_dom"/>
</dbReference>
<feature type="transmembrane region" description="Helical" evidence="7">
    <location>
        <begin position="120"/>
        <end position="139"/>
    </location>
</feature>
<feature type="transmembrane region" description="Helical" evidence="7">
    <location>
        <begin position="208"/>
        <end position="227"/>
    </location>
</feature>
<evidence type="ECO:0000256" key="6">
    <source>
        <dbReference type="SAM" id="MobiDB-lite"/>
    </source>
</evidence>
<feature type="transmembrane region" description="Helical" evidence="7">
    <location>
        <begin position="411"/>
        <end position="434"/>
    </location>
</feature>
<feature type="transmembrane region" description="Helical" evidence="7">
    <location>
        <begin position="350"/>
        <end position="370"/>
    </location>
</feature>
<dbReference type="Gene3D" id="1.20.1250.20">
    <property type="entry name" value="MFS general substrate transporter like domains"/>
    <property type="match status" value="1"/>
</dbReference>
<dbReference type="InterPro" id="IPR011701">
    <property type="entry name" value="MFS"/>
</dbReference>
<evidence type="ECO:0000256" key="5">
    <source>
        <dbReference type="ARBA" id="ARBA00023136"/>
    </source>
</evidence>
<keyword evidence="5 7" id="KW-0472">Membrane</keyword>
<dbReference type="Proteomes" id="UP000272400">
    <property type="component" value="Unassembled WGS sequence"/>
</dbReference>
<dbReference type="PANTHER" id="PTHR42718">
    <property type="entry name" value="MAJOR FACILITATOR SUPERFAMILY MULTIDRUG TRANSPORTER MFSC"/>
    <property type="match status" value="1"/>
</dbReference>
<comment type="caution">
    <text evidence="9">The sequence shown here is derived from an EMBL/GenBank/DDBJ whole genome shotgun (WGS) entry which is preliminary data.</text>
</comment>
<evidence type="ECO:0000313" key="10">
    <source>
        <dbReference type="Proteomes" id="UP000272400"/>
    </source>
</evidence>
<evidence type="ECO:0000256" key="2">
    <source>
        <dbReference type="ARBA" id="ARBA00022448"/>
    </source>
</evidence>
<keyword evidence="3 7" id="KW-0812">Transmembrane</keyword>
<dbReference type="Pfam" id="PF07690">
    <property type="entry name" value="MFS_1"/>
    <property type="match status" value="1"/>
</dbReference>
<feature type="transmembrane region" description="Helical" evidence="7">
    <location>
        <begin position="233"/>
        <end position="256"/>
    </location>
</feature>
<gene>
    <name evidence="9" type="ORF">EDD29_5113</name>
</gene>
<dbReference type="EMBL" id="RJKE01000001">
    <property type="protein sequence ID" value="ROO87505.1"/>
    <property type="molecule type" value="Genomic_DNA"/>
</dbReference>
<evidence type="ECO:0000256" key="7">
    <source>
        <dbReference type="SAM" id="Phobius"/>
    </source>
</evidence>
<sequence length="511" mass="53157">MSEPRQAVIGGGAAPGSGWTPRLVLSTLFLAMILEALSLGATMVSIGLPEILKEFPTTQGGWLTTTYFLSGAIACPLLGKAADLFGKRRVLMVALLLSGAGALICAVAPTFGVLLVGRALQGPVLATLSLIPSLIRDVYPPRQAVLASSITITGLGVFALFTPLFIGWLIESSGWRGLFWFDTVWTLALCGAMLLVTPESKLRQQARLDVLGGALLTGGVLAVLLYVSMGRSWGWLSGRELFLLLIGAVLLASFLLHTRRAQDPIVNLSLFRRKPLLLVAIGGAIGYGISITISQVLPLLALTPREAGHTYGLGLTTVEYAGIGTPHALMTVAAGLLVGFFVPRGRHPQIFLFLGLAGWAVGTPLLIFLNDSFGELFLAAAVLGLSNGLVNAAVPNIVMRATPAGDQGSTAGTVQLCQTGFSAVTPVVMFAVLAPHATLLTGGGVVYAEQGFRIWLVVTAVLALAMLLIGTVLLRERRGESVQEFVADRPGAAAKSAPQPAGAGAEGPAAG</sequence>
<name>A0A3N1D1V7_9ACTN</name>
<comment type="subcellular location">
    <subcellularLocation>
        <location evidence="1">Cell membrane</location>
        <topology evidence="1">Multi-pass membrane protein</topology>
    </subcellularLocation>
</comment>
<accession>A0A3N1D1V7</accession>
<feature type="transmembrane region" description="Helical" evidence="7">
    <location>
        <begin position="146"/>
        <end position="166"/>
    </location>
</feature>
<dbReference type="InterPro" id="IPR036259">
    <property type="entry name" value="MFS_trans_sf"/>
</dbReference>
<feature type="transmembrane region" description="Helical" evidence="7">
    <location>
        <begin position="276"/>
        <end position="300"/>
    </location>
</feature>
<organism evidence="9 10">
    <name type="scientific">Actinocorallia herbida</name>
    <dbReference type="NCBI Taxonomy" id="58109"/>
    <lineage>
        <taxon>Bacteria</taxon>
        <taxon>Bacillati</taxon>
        <taxon>Actinomycetota</taxon>
        <taxon>Actinomycetes</taxon>
        <taxon>Streptosporangiales</taxon>
        <taxon>Thermomonosporaceae</taxon>
        <taxon>Actinocorallia</taxon>
    </lineage>
</organism>
<dbReference type="PANTHER" id="PTHR42718:SF9">
    <property type="entry name" value="MAJOR FACILITATOR SUPERFAMILY MULTIDRUG TRANSPORTER MFSC"/>
    <property type="match status" value="1"/>
</dbReference>
<feature type="transmembrane region" description="Helical" evidence="7">
    <location>
        <begin position="178"/>
        <end position="196"/>
    </location>
</feature>
<dbReference type="PROSITE" id="PS50850">
    <property type="entry name" value="MFS"/>
    <property type="match status" value="1"/>
</dbReference>
<feature type="transmembrane region" description="Helical" evidence="7">
    <location>
        <begin position="90"/>
        <end position="114"/>
    </location>
</feature>
<feature type="transmembrane region" description="Helical" evidence="7">
    <location>
        <begin position="23"/>
        <end position="48"/>
    </location>
</feature>
<feature type="transmembrane region" description="Helical" evidence="7">
    <location>
        <begin position="454"/>
        <end position="474"/>
    </location>
</feature>
<evidence type="ECO:0000256" key="1">
    <source>
        <dbReference type="ARBA" id="ARBA00004651"/>
    </source>
</evidence>
<evidence type="ECO:0000313" key="9">
    <source>
        <dbReference type="EMBL" id="ROO87505.1"/>
    </source>
</evidence>
<feature type="transmembrane region" description="Helical" evidence="7">
    <location>
        <begin position="376"/>
        <end position="399"/>
    </location>
</feature>
<reference evidence="9 10" key="1">
    <citation type="submission" date="2018-11" db="EMBL/GenBank/DDBJ databases">
        <title>Sequencing the genomes of 1000 actinobacteria strains.</title>
        <authorList>
            <person name="Klenk H.-P."/>
        </authorList>
    </citation>
    <scope>NUCLEOTIDE SEQUENCE [LARGE SCALE GENOMIC DNA]</scope>
    <source>
        <strain evidence="9 10">DSM 44254</strain>
    </source>
</reference>
<keyword evidence="2" id="KW-0813">Transport</keyword>
<dbReference type="GO" id="GO:0005886">
    <property type="term" value="C:plasma membrane"/>
    <property type="evidence" value="ECO:0007669"/>
    <property type="project" value="UniProtKB-SubCell"/>
</dbReference>
<evidence type="ECO:0000256" key="3">
    <source>
        <dbReference type="ARBA" id="ARBA00022692"/>
    </source>
</evidence>
<dbReference type="GO" id="GO:0022857">
    <property type="term" value="F:transmembrane transporter activity"/>
    <property type="evidence" value="ECO:0007669"/>
    <property type="project" value="InterPro"/>
</dbReference>
<protein>
    <submittedName>
        <fullName evidence="9">MFS transporter</fullName>
    </submittedName>
</protein>
<keyword evidence="4 7" id="KW-1133">Transmembrane helix</keyword>
<evidence type="ECO:0000256" key="4">
    <source>
        <dbReference type="ARBA" id="ARBA00022989"/>
    </source>
</evidence>
<feature type="region of interest" description="Disordered" evidence="6">
    <location>
        <begin position="487"/>
        <end position="511"/>
    </location>
</feature>
<dbReference type="SUPFAM" id="SSF103473">
    <property type="entry name" value="MFS general substrate transporter"/>
    <property type="match status" value="1"/>
</dbReference>
<keyword evidence="10" id="KW-1185">Reference proteome</keyword>
<feature type="domain" description="Major facilitator superfamily (MFS) profile" evidence="8">
    <location>
        <begin position="24"/>
        <end position="478"/>
    </location>
</feature>
<evidence type="ECO:0000259" key="8">
    <source>
        <dbReference type="PROSITE" id="PS50850"/>
    </source>
</evidence>
<dbReference type="RefSeq" id="WP_123666786.1">
    <property type="nucleotide sequence ID" value="NZ_RJKE01000001.1"/>
</dbReference>
<dbReference type="OrthoDB" id="3390851at2"/>
<dbReference type="Gene3D" id="1.20.1720.10">
    <property type="entry name" value="Multidrug resistance protein D"/>
    <property type="match status" value="1"/>
</dbReference>
<proteinExistence type="predicted"/>
<dbReference type="AlphaFoldDB" id="A0A3N1D1V7"/>